<feature type="region of interest" description="Disordered" evidence="3">
    <location>
        <begin position="14"/>
        <end position="36"/>
    </location>
</feature>
<reference evidence="5 6" key="1">
    <citation type="submission" date="2019-03" db="EMBL/GenBank/DDBJ databases">
        <title>Sequencing 25 genomes of Wallemia mellicola.</title>
        <authorList>
            <person name="Gostincar C."/>
        </authorList>
    </citation>
    <scope>NUCLEOTIDE SEQUENCE [LARGE SCALE GENOMIC DNA]</scope>
    <source>
        <strain evidence="5 6">EXF-757</strain>
    </source>
</reference>
<gene>
    <name evidence="5" type="ORF">E3Q01_00624</name>
</gene>
<dbReference type="InterPro" id="IPR012677">
    <property type="entry name" value="Nucleotide-bd_a/b_plait_sf"/>
</dbReference>
<proteinExistence type="predicted"/>
<dbReference type="PANTHER" id="PTHR23189">
    <property type="entry name" value="RNA RECOGNITION MOTIF-CONTAINING"/>
    <property type="match status" value="1"/>
</dbReference>
<keyword evidence="1 2" id="KW-0694">RNA-binding</keyword>
<dbReference type="CDD" id="cd12276">
    <property type="entry name" value="RRM2_MEI2_EAR1_like"/>
    <property type="match status" value="1"/>
</dbReference>
<feature type="compositionally biased region" description="Polar residues" evidence="3">
    <location>
        <begin position="281"/>
        <end position="299"/>
    </location>
</feature>
<accession>A0A4T0M8H8</accession>
<dbReference type="SUPFAM" id="SSF54928">
    <property type="entry name" value="RNA-binding domain, RBD"/>
    <property type="match status" value="1"/>
</dbReference>
<dbReference type="InterPro" id="IPR035979">
    <property type="entry name" value="RBD_domain_sf"/>
</dbReference>
<feature type="compositionally biased region" description="Low complexity" evidence="3">
    <location>
        <begin position="479"/>
        <end position="489"/>
    </location>
</feature>
<feature type="domain" description="RRM" evidence="4">
    <location>
        <begin position="131"/>
        <end position="196"/>
    </location>
</feature>
<evidence type="ECO:0000259" key="4">
    <source>
        <dbReference type="PROSITE" id="PS50102"/>
    </source>
</evidence>
<feature type="compositionally biased region" description="Basic and acidic residues" evidence="3">
    <location>
        <begin position="257"/>
        <end position="273"/>
    </location>
</feature>
<sequence length="500" mass="55060">MTATATANKAYHPLPINPAAHVQSNSQSESERLQRQKPCRTLFVRNISYNADPLSVRTPFESYGELADFFDLIEKRGMCFITYFDLRSAENAFNAMQGSQIQSRPLDVHYSLPKADETQQPCERGKHQGTLSAWLESASEPINDSEFYNLLSEFGEIKEIRPYDDRDDSRYVEFFDSRAAISAFDNLNGSDFQSGKLNLYFEWDCPMLAAPSRSGGYANLIAPEQDIDKPARDFSNNADPNAKNPLQKRRRGGRRQQRNEKRSKWHKDRDPRGNDAPLGENSESNIRNAYSNRVNNHYQQPYGGYKAPASTSTPYAYGSQHNTDQTARLADAQRVQALLSSLNPNTLNMAAAATPTPAPASIPVPPPTAPMMAAPMMPQPVPTPYFASRSPPTQQPQSSLPANVMSLLQAASSNVNNSSGYPSGYQAMPSYNSYQPMPSVPSLPSMPPPPPAQPTLPAVRDPRVTQQQTAPVPAPAPSASPQDAPNPQSVQALLSMLNNQ</sequence>
<organism evidence="5 6">
    <name type="scientific">Wallemia mellicola</name>
    <dbReference type="NCBI Taxonomy" id="1708541"/>
    <lineage>
        <taxon>Eukaryota</taxon>
        <taxon>Fungi</taxon>
        <taxon>Dikarya</taxon>
        <taxon>Basidiomycota</taxon>
        <taxon>Wallemiomycotina</taxon>
        <taxon>Wallemiomycetes</taxon>
        <taxon>Wallemiales</taxon>
        <taxon>Wallemiaceae</taxon>
        <taxon>Wallemia</taxon>
    </lineage>
</organism>
<feature type="compositionally biased region" description="Polar residues" evidence="3">
    <location>
        <begin position="309"/>
        <end position="323"/>
    </location>
</feature>
<comment type="caution">
    <text evidence="5">The sequence shown here is derived from an EMBL/GenBank/DDBJ whole genome shotgun (WGS) entry which is preliminary data.</text>
</comment>
<dbReference type="Pfam" id="PF00076">
    <property type="entry name" value="RRM_1"/>
    <property type="match status" value="2"/>
</dbReference>
<dbReference type="SMART" id="SM00360">
    <property type="entry name" value="RRM"/>
    <property type="match status" value="2"/>
</dbReference>
<feature type="compositionally biased region" description="Pro residues" evidence="3">
    <location>
        <begin position="438"/>
        <end position="454"/>
    </location>
</feature>
<name>A0A4T0M8H8_9BASI</name>
<dbReference type="Gene3D" id="3.30.70.330">
    <property type="match status" value="2"/>
</dbReference>
<dbReference type="Proteomes" id="UP000310708">
    <property type="component" value="Unassembled WGS sequence"/>
</dbReference>
<feature type="compositionally biased region" description="Polar residues" evidence="3">
    <location>
        <begin position="490"/>
        <end position="500"/>
    </location>
</feature>
<evidence type="ECO:0000313" key="6">
    <source>
        <dbReference type="Proteomes" id="UP000310708"/>
    </source>
</evidence>
<feature type="region of interest" description="Disordered" evidence="3">
    <location>
        <begin position="435"/>
        <end position="500"/>
    </location>
</feature>
<feature type="region of interest" description="Disordered" evidence="3">
    <location>
        <begin position="229"/>
        <end position="323"/>
    </location>
</feature>
<evidence type="ECO:0000256" key="1">
    <source>
        <dbReference type="ARBA" id="ARBA00022884"/>
    </source>
</evidence>
<evidence type="ECO:0000256" key="3">
    <source>
        <dbReference type="SAM" id="MobiDB-lite"/>
    </source>
</evidence>
<evidence type="ECO:0000313" key="5">
    <source>
        <dbReference type="EMBL" id="TIC69027.1"/>
    </source>
</evidence>
<protein>
    <recommendedName>
        <fullName evidence="4">RRM domain-containing protein</fullName>
    </recommendedName>
</protein>
<dbReference type="GO" id="GO:0003723">
    <property type="term" value="F:RNA binding"/>
    <property type="evidence" value="ECO:0007669"/>
    <property type="project" value="UniProtKB-UniRule"/>
</dbReference>
<dbReference type="PROSITE" id="PS50102">
    <property type="entry name" value="RRM"/>
    <property type="match status" value="2"/>
</dbReference>
<dbReference type="EMBL" id="SPRX01000005">
    <property type="protein sequence ID" value="TIC69027.1"/>
    <property type="molecule type" value="Genomic_DNA"/>
</dbReference>
<feature type="domain" description="RRM" evidence="4">
    <location>
        <begin position="40"/>
        <end position="113"/>
    </location>
</feature>
<evidence type="ECO:0000256" key="2">
    <source>
        <dbReference type="PROSITE-ProRule" id="PRU00176"/>
    </source>
</evidence>
<dbReference type="InterPro" id="IPR000504">
    <property type="entry name" value="RRM_dom"/>
</dbReference>
<dbReference type="AlphaFoldDB" id="A0A4T0M8H8"/>
<feature type="compositionally biased region" description="Basic residues" evidence="3">
    <location>
        <begin position="246"/>
        <end position="256"/>
    </location>
</feature>